<protein>
    <submittedName>
        <fullName evidence="2">Uncharacterized protein</fullName>
    </submittedName>
</protein>
<feature type="region of interest" description="Disordered" evidence="1">
    <location>
        <begin position="75"/>
        <end position="248"/>
    </location>
</feature>
<sequence>AAAEAGGPRAPEAAAGAGGRGRVCLAGPAEGVFFRHHRRARALLAALAGAALPADGGLPCQGQAEVPCRGRGRHLGHAPAGLRQPLLLLRGARGPPSHRRRGSGSDPRAAPLLLLPGAGQTRRQARAQPQPAQRGHPRQHPALAAALAAAAPRPGARPARGGVPGRGAAVPGAGGAARCQRPALPVRRRRRARRRPGRPRGPGRRGRAPARRRQSAVSFASAGEGGEGQPRTSSRLSAGSGVGESRRAALSVQLLAPGEEAA</sequence>
<feature type="region of interest" description="Disordered" evidence="1">
    <location>
        <begin position="1"/>
        <end position="20"/>
    </location>
</feature>
<dbReference type="EMBL" id="CAUYUJ010008046">
    <property type="protein sequence ID" value="CAK0822714.1"/>
    <property type="molecule type" value="Genomic_DNA"/>
</dbReference>
<keyword evidence="3" id="KW-1185">Reference proteome</keyword>
<proteinExistence type="predicted"/>
<evidence type="ECO:0000256" key="1">
    <source>
        <dbReference type="SAM" id="MobiDB-lite"/>
    </source>
</evidence>
<evidence type="ECO:0000313" key="2">
    <source>
        <dbReference type="EMBL" id="CAK0822714.1"/>
    </source>
</evidence>
<evidence type="ECO:0000313" key="3">
    <source>
        <dbReference type="Proteomes" id="UP001189429"/>
    </source>
</evidence>
<reference evidence="2" key="1">
    <citation type="submission" date="2023-10" db="EMBL/GenBank/DDBJ databases">
        <authorList>
            <person name="Chen Y."/>
            <person name="Shah S."/>
            <person name="Dougan E. K."/>
            <person name="Thang M."/>
            <person name="Chan C."/>
        </authorList>
    </citation>
    <scope>NUCLEOTIDE SEQUENCE [LARGE SCALE GENOMIC DNA]</scope>
</reference>
<comment type="caution">
    <text evidence="2">The sequence shown here is derived from an EMBL/GenBank/DDBJ whole genome shotgun (WGS) entry which is preliminary data.</text>
</comment>
<feature type="non-terminal residue" evidence="2">
    <location>
        <position position="1"/>
    </location>
</feature>
<feature type="compositionally biased region" description="Basic residues" evidence="1">
    <location>
        <begin position="186"/>
        <end position="214"/>
    </location>
</feature>
<accession>A0ABN9RVE1</accession>
<dbReference type="Proteomes" id="UP001189429">
    <property type="component" value="Unassembled WGS sequence"/>
</dbReference>
<feature type="compositionally biased region" description="Low complexity" evidence="1">
    <location>
        <begin position="78"/>
        <end position="95"/>
    </location>
</feature>
<feature type="compositionally biased region" description="Low complexity" evidence="1">
    <location>
        <begin position="1"/>
        <end position="15"/>
    </location>
</feature>
<name>A0ABN9RVE1_9DINO</name>
<feature type="compositionally biased region" description="Low complexity" evidence="1">
    <location>
        <begin position="104"/>
        <end position="185"/>
    </location>
</feature>
<gene>
    <name evidence="2" type="ORF">PCOR1329_LOCUS23662</name>
</gene>
<organism evidence="2 3">
    <name type="scientific">Prorocentrum cordatum</name>
    <dbReference type="NCBI Taxonomy" id="2364126"/>
    <lineage>
        <taxon>Eukaryota</taxon>
        <taxon>Sar</taxon>
        <taxon>Alveolata</taxon>
        <taxon>Dinophyceae</taxon>
        <taxon>Prorocentrales</taxon>
        <taxon>Prorocentraceae</taxon>
        <taxon>Prorocentrum</taxon>
    </lineage>
</organism>